<evidence type="ECO:0000313" key="1">
    <source>
        <dbReference type="EMBL" id="KHJ80962.1"/>
    </source>
</evidence>
<keyword evidence="2" id="KW-1185">Reference proteome</keyword>
<dbReference type="EMBL" id="KN596188">
    <property type="protein sequence ID" value="KHJ80962.1"/>
    <property type="molecule type" value="Genomic_DNA"/>
</dbReference>
<protein>
    <submittedName>
        <fullName evidence="1">Uncharacterized protein</fullName>
    </submittedName>
</protein>
<accession>A0A0B1SBN3</accession>
<dbReference type="Proteomes" id="UP000053660">
    <property type="component" value="Unassembled WGS sequence"/>
</dbReference>
<name>A0A0B1SBN3_OESDE</name>
<sequence>MSNITLDTEVFIGSCADQENKIAKTRATQKNPRIQGVYARQEDILSRESFATKAQP</sequence>
<evidence type="ECO:0000313" key="2">
    <source>
        <dbReference type="Proteomes" id="UP000053660"/>
    </source>
</evidence>
<organism evidence="1 2">
    <name type="scientific">Oesophagostomum dentatum</name>
    <name type="common">Nodular worm</name>
    <dbReference type="NCBI Taxonomy" id="61180"/>
    <lineage>
        <taxon>Eukaryota</taxon>
        <taxon>Metazoa</taxon>
        <taxon>Ecdysozoa</taxon>
        <taxon>Nematoda</taxon>
        <taxon>Chromadorea</taxon>
        <taxon>Rhabditida</taxon>
        <taxon>Rhabditina</taxon>
        <taxon>Rhabditomorpha</taxon>
        <taxon>Strongyloidea</taxon>
        <taxon>Strongylidae</taxon>
        <taxon>Oesophagostomum</taxon>
    </lineage>
</organism>
<dbReference type="AlphaFoldDB" id="A0A0B1SBN3"/>
<reference evidence="1 2" key="1">
    <citation type="submission" date="2014-03" db="EMBL/GenBank/DDBJ databases">
        <title>Draft genome of the hookworm Oesophagostomum dentatum.</title>
        <authorList>
            <person name="Mitreva M."/>
        </authorList>
    </citation>
    <scope>NUCLEOTIDE SEQUENCE [LARGE SCALE GENOMIC DNA]</scope>
    <source>
        <strain evidence="1 2">OD-Hann</strain>
    </source>
</reference>
<feature type="non-terminal residue" evidence="1">
    <location>
        <position position="56"/>
    </location>
</feature>
<gene>
    <name evidence="1" type="ORF">OESDEN_19357</name>
</gene>
<proteinExistence type="predicted"/>